<dbReference type="EMBL" id="ADCP02000001">
    <property type="protein sequence ID" value="EFV42660.1"/>
    <property type="molecule type" value="Genomic_DNA"/>
</dbReference>
<dbReference type="Proteomes" id="UP000006034">
    <property type="component" value="Unassembled WGS sequence"/>
</dbReference>
<protein>
    <submittedName>
        <fullName evidence="2">Uncharacterized protein</fullName>
    </submittedName>
</protein>
<feature type="transmembrane region" description="Helical" evidence="1">
    <location>
        <begin position="99"/>
        <end position="118"/>
    </location>
</feature>
<reference evidence="2 3" key="2">
    <citation type="submission" date="2013-04" db="EMBL/GenBank/DDBJ databases">
        <title>The Genome Sequence of Bilophila wadsworthia 3_1_6.</title>
        <authorList>
            <consortium name="The Broad Institute Genomics Platform"/>
            <person name="Earl A."/>
            <person name="Ward D."/>
            <person name="Feldgarden M."/>
            <person name="Gevers D."/>
            <person name="Sibley C."/>
            <person name="Strauss J."/>
            <person name="Allen-Vercoe E."/>
            <person name="Walker B."/>
            <person name="Young S."/>
            <person name="Zeng Q."/>
            <person name="Gargeya S."/>
            <person name="Fitzgerald M."/>
            <person name="Haas B."/>
            <person name="Abouelleil A."/>
            <person name="Allen A.W."/>
            <person name="Alvarado L."/>
            <person name="Arachchi H.M."/>
            <person name="Berlin A.M."/>
            <person name="Chapman S.B."/>
            <person name="Gainer-Dewar J."/>
            <person name="Goldberg J."/>
            <person name="Griggs A."/>
            <person name="Gujja S."/>
            <person name="Hansen M."/>
            <person name="Howarth C."/>
            <person name="Imamovic A."/>
            <person name="Ireland A."/>
            <person name="Larimer J."/>
            <person name="McCowan C."/>
            <person name="Murphy C."/>
            <person name="Pearson M."/>
            <person name="Poon T.W."/>
            <person name="Priest M."/>
            <person name="Roberts A."/>
            <person name="Saif S."/>
            <person name="Shea T."/>
            <person name="Sisk P."/>
            <person name="Sykes S."/>
            <person name="Wortman J."/>
            <person name="Nusbaum C."/>
            <person name="Birren B."/>
        </authorList>
    </citation>
    <scope>NUCLEOTIDE SEQUENCE [LARGE SCALE GENOMIC DNA]</scope>
    <source>
        <strain evidence="2 3">3_1_6</strain>
    </source>
</reference>
<keyword evidence="1" id="KW-0472">Membrane</keyword>
<dbReference type="GeneID" id="78085090"/>
<accession>E5YBG5</accession>
<organism evidence="2 3">
    <name type="scientific">Bilophila wadsworthia (strain 3_1_6)</name>
    <dbReference type="NCBI Taxonomy" id="563192"/>
    <lineage>
        <taxon>Bacteria</taxon>
        <taxon>Pseudomonadati</taxon>
        <taxon>Thermodesulfobacteriota</taxon>
        <taxon>Desulfovibrionia</taxon>
        <taxon>Desulfovibrionales</taxon>
        <taxon>Desulfovibrionaceae</taxon>
        <taxon>Bilophila</taxon>
    </lineage>
</organism>
<evidence type="ECO:0000256" key="1">
    <source>
        <dbReference type="SAM" id="Phobius"/>
    </source>
</evidence>
<comment type="caution">
    <text evidence="2">The sequence shown here is derived from an EMBL/GenBank/DDBJ whole genome shotgun (WGS) entry which is preliminary data.</text>
</comment>
<dbReference type="STRING" id="563192.HMPREF0179_03538"/>
<feature type="transmembrane region" description="Helical" evidence="1">
    <location>
        <begin position="66"/>
        <end position="87"/>
    </location>
</feature>
<name>E5YBG5_BILW3</name>
<keyword evidence="1" id="KW-0812">Transmembrane</keyword>
<keyword evidence="3" id="KW-1185">Reference proteome</keyword>
<sequence length="131" mass="13955">MNKVFLFALQLGVLAPFWRSMQALLWANSGRASEGALWNIVYCGGPLLIACALARWRILKGKETFSLIQAVCGVLLALLVSTVFVWVGASERGIPPVSAYGLAVDGVIYAAGLALAVFGCKKRLSRLGGDI</sequence>
<evidence type="ECO:0000313" key="3">
    <source>
        <dbReference type="Proteomes" id="UP000006034"/>
    </source>
</evidence>
<feature type="transmembrane region" description="Helical" evidence="1">
    <location>
        <begin position="37"/>
        <end position="54"/>
    </location>
</feature>
<evidence type="ECO:0000313" key="2">
    <source>
        <dbReference type="EMBL" id="EFV42660.1"/>
    </source>
</evidence>
<dbReference type="RefSeq" id="WP_005030498.1">
    <property type="nucleotide sequence ID" value="NZ_KE150238.1"/>
</dbReference>
<reference evidence="2 3" key="1">
    <citation type="submission" date="2010-10" db="EMBL/GenBank/DDBJ databases">
        <authorList>
            <consortium name="The Broad Institute Genome Sequencing Platform"/>
            <person name="Ward D."/>
            <person name="Earl A."/>
            <person name="Feldgarden M."/>
            <person name="Young S.K."/>
            <person name="Gargeya S."/>
            <person name="Zeng Q."/>
            <person name="Alvarado L."/>
            <person name="Berlin A."/>
            <person name="Bochicchio J."/>
            <person name="Chapman S.B."/>
            <person name="Chen Z."/>
            <person name="Freedman E."/>
            <person name="Gellesch M."/>
            <person name="Goldberg J."/>
            <person name="Griggs A."/>
            <person name="Gujja S."/>
            <person name="Heilman E."/>
            <person name="Heiman D."/>
            <person name="Howarth C."/>
            <person name="Mehta T."/>
            <person name="Neiman D."/>
            <person name="Pearson M."/>
            <person name="Roberts A."/>
            <person name="Saif S."/>
            <person name="Shea T."/>
            <person name="Shenoy N."/>
            <person name="Sisk P."/>
            <person name="Stolte C."/>
            <person name="Sykes S."/>
            <person name="White J."/>
            <person name="Yandava C."/>
            <person name="Allen-Vercoe E."/>
            <person name="Sibley C."/>
            <person name="Ambrose C.E."/>
            <person name="Strauss J."/>
            <person name="Daigneault M."/>
            <person name="Haas B."/>
            <person name="Nusbaum C."/>
            <person name="Birren B."/>
        </authorList>
    </citation>
    <scope>NUCLEOTIDE SEQUENCE [LARGE SCALE GENOMIC DNA]</scope>
    <source>
        <strain evidence="2 3">3_1_6</strain>
    </source>
</reference>
<dbReference type="AlphaFoldDB" id="E5YBG5"/>
<proteinExistence type="predicted"/>
<keyword evidence="1" id="KW-1133">Transmembrane helix</keyword>
<gene>
    <name evidence="2" type="ORF">HMPREF0179_03538</name>
</gene>
<dbReference type="HOGENOM" id="CLU_1923517_0_0_7"/>